<feature type="region of interest" description="Disordered" evidence="1">
    <location>
        <begin position="407"/>
        <end position="465"/>
    </location>
</feature>
<dbReference type="GO" id="GO:0070880">
    <property type="term" value="P:fungal-type cell wall beta-glucan biosynthetic process"/>
    <property type="evidence" value="ECO:0007669"/>
    <property type="project" value="TreeGrafter"/>
</dbReference>
<feature type="compositionally biased region" description="Polar residues" evidence="1">
    <location>
        <begin position="482"/>
        <end position="491"/>
    </location>
</feature>
<feature type="compositionally biased region" description="Acidic residues" evidence="1">
    <location>
        <begin position="576"/>
        <end position="586"/>
    </location>
</feature>
<evidence type="ECO:0000256" key="1">
    <source>
        <dbReference type="SAM" id="MobiDB-lite"/>
    </source>
</evidence>
<dbReference type="InterPro" id="IPR037883">
    <property type="entry name" value="Knr4/Smi1-like_sf"/>
</dbReference>
<name>A0AAW0CB47_9AGAR</name>
<evidence type="ECO:0000313" key="4">
    <source>
        <dbReference type="Proteomes" id="UP001362999"/>
    </source>
</evidence>
<reference evidence="3 4" key="1">
    <citation type="journal article" date="2024" name="J Genomics">
        <title>Draft genome sequencing and assembly of Favolaschia claudopus CIRM-BRFM 2984 isolated from oak limbs.</title>
        <authorList>
            <person name="Navarro D."/>
            <person name="Drula E."/>
            <person name="Chaduli D."/>
            <person name="Cazenave R."/>
            <person name="Ahrendt S."/>
            <person name="Wang J."/>
            <person name="Lipzen A."/>
            <person name="Daum C."/>
            <person name="Barry K."/>
            <person name="Grigoriev I.V."/>
            <person name="Favel A."/>
            <person name="Rosso M.N."/>
            <person name="Martin F."/>
        </authorList>
    </citation>
    <scope>NUCLEOTIDE SEQUENCE [LARGE SCALE GENOMIC DNA]</scope>
    <source>
        <strain evidence="3 4">CIRM-BRFM 2984</strain>
    </source>
</reference>
<dbReference type="PANTHER" id="PTHR47432">
    <property type="entry name" value="CELL WALL ASSEMBLY REGULATOR SMI1"/>
    <property type="match status" value="1"/>
</dbReference>
<protein>
    <recommendedName>
        <fullName evidence="2">Knr4/Smi1-like domain-containing protein</fullName>
    </recommendedName>
</protein>
<feature type="compositionally biased region" description="Low complexity" evidence="1">
    <location>
        <begin position="442"/>
        <end position="457"/>
    </location>
</feature>
<comment type="caution">
    <text evidence="3">The sequence shown here is derived from an EMBL/GenBank/DDBJ whole genome shotgun (WGS) entry which is preliminary data.</text>
</comment>
<evidence type="ECO:0000259" key="2">
    <source>
        <dbReference type="SMART" id="SM00860"/>
    </source>
</evidence>
<keyword evidence="4" id="KW-1185">Reference proteome</keyword>
<dbReference type="GO" id="GO:0043332">
    <property type="term" value="C:mating projection tip"/>
    <property type="evidence" value="ECO:0007669"/>
    <property type="project" value="TreeGrafter"/>
</dbReference>
<feature type="region of interest" description="Disordered" evidence="1">
    <location>
        <begin position="40"/>
        <end position="88"/>
    </location>
</feature>
<feature type="compositionally biased region" description="Low complexity" evidence="1">
    <location>
        <begin position="498"/>
        <end position="508"/>
    </location>
</feature>
<feature type="domain" description="Knr4/Smi1-like" evidence="2">
    <location>
        <begin position="133"/>
        <end position="357"/>
    </location>
</feature>
<feature type="compositionally biased region" description="Polar residues" evidence="1">
    <location>
        <begin position="65"/>
        <end position="76"/>
    </location>
</feature>
<dbReference type="SMART" id="SM00860">
    <property type="entry name" value="SMI1_KNR4"/>
    <property type="match status" value="1"/>
</dbReference>
<feature type="compositionally biased region" description="Low complexity" evidence="1">
    <location>
        <begin position="685"/>
        <end position="699"/>
    </location>
</feature>
<dbReference type="EMBL" id="JAWWNJ010000019">
    <property type="protein sequence ID" value="KAK7035727.1"/>
    <property type="molecule type" value="Genomic_DNA"/>
</dbReference>
<feature type="compositionally biased region" description="Basic residues" evidence="1">
    <location>
        <begin position="655"/>
        <end position="664"/>
    </location>
</feature>
<gene>
    <name evidence="3" type="ORF">R3P38DRAFT_3183542</name>
</gene>
<feature type="region of interest" description="Disordered" evidence="1">
    <location>
        <begin position="542"/>
        <end position="699"/>
    </location>
</feature>
<dbReference type="Proteomes" id="UP001362999">
    <property type="component" value="Unassembled WGS sequence"/>
</dbReference>
<proteinExistence type="predicted"/>
<dbReference type="SUPFAM" id="SSF160631">
    <property type="entry name" value="SMI1/KNR4-like"/>
    <property type="match status" value="1"/>
</dbReference>
<sequence length="699" mass="73038">MGWFSNLFSAPAATNSRRGQAMSSTNDAFSLRASSPVFGAHPDAFNPQNFNTPDLEQGAGPSYTYPPQGSPQTASPTYGYVPTSAGSRQSTLLPTHHDPLHTPSYPPLNVTWDRLRIWLAREYPELGDTLNYGILPQDLAEIESHFGFELPRVVRESYLTVDGQEAESAAGCAEGLFFGLTLLPLEDVLEEWRFWREVDEDPATGANAQLRQDMQSIPPGWVRKEYSQRGWIPLIADKAGNYVGVDINPDTSGSAGQVIVFGRDFDTKIVLWPGEGAAGWAKWLACFVDDLESGEGYEIGAGDNSEGSEDDLGYESYFYDGNGRGQGDGGGDNGAGGGLRLAGEYRGWNVLEAWADRSIRKWYEIGVVTEPLGPAVDEKAQEHSNAGLGVVLPSDAKAPIPIVVTEEASPSTATAPTPRSHLHTASVSKPPAPLPVDLPTQSDIDIPPSPSDSPRSSFYDDDLESGRGALGMREISEPPFVSRSSPPQQHPSAEASGSALPVPTAASPAPTPSAPIPDLLVDSSPLVDVDIGPAVAVLTPEPAHTPVATPSPPAETLVSVPLSEATPAPSESVPPPEDDADAENPDADVTIRLVGGGGIAGAAPTEETEEAAESAFVLDGDANTDGDTDAESVSSVASQSASAAGPDGVVNSNKKPGKKGHKKAVSSGLAGLKKLGNGLRKKDSSASVKEAAAATSAAA</sequence>
<feature type="region of interest" description="Disordered" evidence="1">
    <location>
        <begin position="477"/>
        <end position="521"/>
    </location>
</feature>
<feature type="compositionally biased region" description="Low complexity" evidence="1">
    <location>
        <begin position="668"/>
        <end position="678"/>
    </location>
</feature>
<evidence type="ECO:0000313" key="3">
    <source>
        <dbReference type="EMBL" id="KAK7035727.1"/>
    </source>
</evidence>
<dbReference type="InterPro" id="IPR018958">
    <property type="entry name" value="Knr4/Smi1-like_dom"/>
</dbReference>
<feature type="compositionally biased region" description="Polar residues" evidence="1">
    <location>
        <begin position="408"/>
        <end position="427"/>
    </location>
</feature>
<dbReference type="InterPro" id="IPR051873">
    <property type="entry name" value="KNR4/SMI1_regulator"/>
</dbReference>
<feature type="compositionally biased region" description="Low complexity" evidence="1">
    <location>
        <begin position="631"/>
        <end position="644"/>
    </location>
</feature>
<organism evidence="3 4">
    <name type="scientific">Favolaschia claudopus</name>
    <dbReference type="NCBI Taxonomy" id="2862362"/>
    <lineage>
        <taxon>Eukaryota</taxon>
        <taxon>Fungi</taxon>
        <taxon>Dikarya</taxon>
        <taxon>Basidiomycota</taxon>
        <taxon>Agaricomycotina</taxon>
        <taxon>Agaricomycetes</taxon>
        <taxon>Agaricomycetidae</taxon>
        <taxon>Agaricales</taxon>
        <taxon>Marasmiineae</taxon>
        <taxon>Mycenaceae</taxon>
        <taxon>Favolaschia</taxon>
    </lineage>
</organism>
<dbReference type="PANTHER" id="PTHR47432:SF1">
    <property type="entry name" value="CELL WALL ASSEMBLY REGULATOR SMI1"/>
    <property type="match status" value="1"/>
</dbReference>
<dbReference type="Pfam" id="PF09346">
    <property type="entry name" value="SMI1_KNR4"/>
    <property type="match status" value="1"/>
</dbReference>
<accession>A0AAW0CB47</accession>
<dbReference type="AlphaFoldDB" id="A0AAW0CB47"/>